<gene>
    <name evidence="2" type="ORF">ENV60_07175</name>
</gene>
<dbReference type="InterPro" id="IPR002931">
    <property type="entry name" value="Transglutaminase-like"/>
</dbReference>
<accession>A0A7C4TE61</accession>
<dbReference type="InterPro" id="IPR038765">
    <property type="entry name" value="Papain-like_cys_pep_sf"/>
</dbReference>
<reference evidence="2" key="1">
    <citation type="journal article" date="2020" name="mSystems">
        <title>Genome- and Community-Level Interaction Insights into Carbon Utilization and Element Cycling Functions of Hydrothermarchaeota in Hydrothermal Sediment.</title>
        <authorList>
            <person name="Zhou Z."/>
            <person name="Liu Y."/>
            <person name="Xu W."/>
            <person name="Pan J."/>
            <person name="Luo Z.H."/>
            <person name="Li M."/>
        </authorList>
    </citation>
    <scope>NUCLEOTIDE SEQUENCE [LARGE SCALE GENOMIC DNA]</scope>
    <source>
        <strain evidence="2">SpSt-774</strain>
    </source>
</reference>
<sequence length="646" mass="73389">MFTSKGGMMKLLLSFLCASIFIINCTTGIKYWSAIEQIGAEEYEGANALIVFDSTEISLERDGTGSATTHRLIKVFNGLGRKKYGEATFSYITLYDTVVVQGAWVIKPDKRVIKVPQNAITDMPMPAWEGSKFYIPNLRLVKITFPELEDGGAVAYKVKTITHNAPFDSTFDYWELFESTEPIKKKVLRISLPPAMPLRYKTVNGDVEHSDTTIKDRVIHTWQKSNIPRVVSEPAMPPLENVLTKLLITCTNSWQDYSRWYYKICEPKLAPDSEIINKVRELVVPAKSHNDTIRALYEFVCKEIRYVETELIGKKGGYEPASAGFTFKNKYGVCRDKAALLVSLLRTAGIKESYMVLTNPMLLKMDPALPVSSEFNHAIVAIRTDTGYLYLDPTAENSVRYLVPYEEDKPVLVCTRDGEDIARTPVAPIDSNLSQVISESELDEAGTLKGKTVIIATGATDYQLRNILQMFPRERIEELFLSSIKAEHPRAKMDSIKYSDPRNFSQPIELSLFFTIPDYVLKINKEWHLSSGSMSSLGSQSGLWNISERNFPIYLWARAGSSSRSILKFPRGLKIKSLPEDKSYEDNLISFHTKHRVDKKEKNIIISETLFAFKEALIEKEDYAGFRENMKKIEETKLQEIILEER</sequence>
<dbReference type="Gene3D" id="2.60.40.3140">
    <property type="match status" value="1"/>
</dbReference>
<dbReference type="Pfam" id="PF12969">
    <property type="entry name" value="DUF3857"/>
    <property type="match status" value="1"/>
</dbReference>
<dbReference type="AlphaFoldDB" id="A0A7C4TE61"/>
<comment type="caution">
    <text evidence="2">The sequence shown here is derived from an EMBL/GenBank/DDBJ whole genome shotgun (WGS) entry which is preliminary data.</text>
</comment>
<name>A0A7C4TE61_UNCW3</name>
<dbReference type="EMBL" id="DTGZ01000134">
    <property type="protein sequence ID" value="HGV98062.1"/>
    <property type="molecule type" value="Genomic_DNA"/>
</dbReference>
<dbReference type="SMART" id="SM00460">
    <property type="entry name" value="TGc"/>
    <property type="match status" value="1"/>
</dbReference>
<dbReference type="Gene3D" id="3.10.620.30">
    <property type="match status" value="1"/>
</dbReference>
<proteinExistence type="predicted"/>
<dbReference type="PANTHER" id="PTHR33490">
    <property type="entry name" value="BLR5614 PROTEIN-RELATED"/>
    <property type="match status" value="1"/>
</dbReference>
<dbReference type="Gene3D" id="2.60.120.1130">
    <property type="match status" value="1"/>
</dbReference>
<dbReference type="Pfam" id="PF01841">
    <property type="entry name" value="Transglut_core"/>
    <property type="match status" value="1"/>
</dbReference>
<evidence type="ECO:0000259" key="1">
    <source>
        <dbReference type="SMART" id="SM00460"/>
    </source>
</evidence>
<evidence type="ECO:0000313" key="2">
    <source>
        <dbReference type="EMBL" id="HGV98062.1"/>
    </source>
</evidence>
<feature type="domain" description="Transglutaminase-like" evidence="1">
    <location>
        <begin position="326"/>
        <end position="395"/>
    </location>
</feature>
<dbReference type="PANTHER" id="PTHR33490:SF6">
    <property type="entry name" value="SLL1049 PROTEIN"/>
    <property type="match status" value="1"/>
</dbReference>
<protein>
    <submittedName>
        <fullName evidence="2">DUF3857 domain-containing protein</fullName>
    </submittedName>
</protein>
<organism evidence="2">
    <name type="scientific">candidate division WOR-3 bacterium</name>
    <dbReference type="NCBI Taxonomy" id="2052148"/>
    <lineage>
        <taxon>Bacteria</taxon>
        <taxon>Bacteria division WOR-3</taxon>
    </lineage>
</organism>
<dbReference type="InterPro" id="IPR024618">
    <property type="entry name" value="DUF3857"/>
</dbReference>
<dbReference type="SUPFAM" id="SSF54001">
    <property type="entry name" value="Cysteine proteinases"/>
    <property type="match status" value="1"/>
</dbReference>